<feature type="transmembrane region" description="Helical" evidence="5">
    <location>
        <begin position="270"/>
        <end position="287"/>
    </location>
</feature>
<feature type="transmembrane region" description="Helical" evidence="5">
    <location>
        <begin position="64"/>
        <end position="86"/>
    </location>
</feature>
<dbReference type="GO" id="GO:0016020">
    <property type="term" value="C:membrane"/>
    <property type="evidence" value="ECO:0007669"/>
    <property type="project" value="UniProtKB-SubCell"/>
</dbReference>
<dbReference type="Proteomes" id="UP000243887">
    <property type="component" value="Unassembled WGS sequence"/>
</dbReference>
<feature type="transmembrane region" description="Helical" evidence="5">
    <location>
        <begin position="92"/>
        <end position="113"/>
    </location>
</feature>
<dbReference type="InterPro" id="IPR037185">
    <property type="entry name" value="EmrE-like"/>
</dbReference>
<evidence type="ECO:0000259" key="6">
    <source>
        <dbReference type="Pfam" id="PF00892"/>
    </source>
</evidence>
<sequence length="307" mass="34260">MNIKFKHWVTLIVLSLVWGSSFILIKKGLEYFTPMQVGALRVTLAGLFLLPTSIKHIKKLERKTFPWLFLTAMVGSFIPMFLFPIAEVHLNSAIAGILNALMSICVIVLGALFFKYKANIGEVIGVAFSFLGVILLLQTPDSHTAVPYEWFYYMILIVAAIMYAFSGLLTQKYMGGVSPLVWTAFIELVLLAPALIVLISSGFFQVLLEHPEALEGVGFVFLLALFGSVLANIFYYKLIRDTNAAFASSVSLLMPIVAFIWGLLDNEVLGMLQVFGGVMIVTGLYFGRRDMSFIKRRFKKPKIDTQC</sequence>
<feature type="transmembrane region" description="Helical" evidence="5">
    <location>
        <begin position="216"/>
        <end position="236"/>
    </location>
</feature>
<dbReference type="SUPFAM" id="SSF103481">
    <property type="entry name" value="Multidrug resistance efflux transporter EmrE"/>
    <property type="match status" value="2"/>
</dbReference>
<feature type="transmembrane region" description="Helical" evidence="5">
    <location>
        <begin position="243"/>
        <end position="264"/>
    </location>
</feature>
<dbReference type="AlphaFoldDB" id="A0A1I3SMY0"/>
<evidence type="ECO:0000256" key="4">
    <source>
        <dbReference type="ARBA" id="ARBA00023136"/>
    </source>
</evidence>
<keyword evidence="4 5" id="KW-0472">Membrane</keyword>
<protein>
    <submittedName>
        <fullName evidence="7">EamA-like transporter family protein</fullName>
    </submittedName>
</protein>
<keyword evidence="2 5" id="KW-0812">Transmembrane</keyword>
<name>A0A1I3SMY0_9FLAO</name>
<dbReference type="PANTHER" id="PTHR32322:SF9">
    <property type="entry name" value="AMINO-ACID METABOLITE EFFLUX PUMP-RELATED"/>
    <property type="match status" value="1"/>
</dbReference>
<reference evidence="8" key="1">
    <citation type="submission" date="2016-10" db="EMBL/GenBank/DDBJ databases">
        <authorList>
            <person name="Varghese N."/>
            <person name="Submissions S."/>
        </authorList>
    </citation>
    <scope>NUCLEOTIDE SEQUENCE [LARGE SCALE GENOMIC DNA]</scope>
    <source>
        <strain evidence="8">DSM 26542</strain>
    </source>
</reference>
<keyword evidence="8" id="KW-1185">Reference proteome</keyword>
<feature type="domain" description="EamA" evidence="6">
    <location>
        <begin position="151"/>
        <end position="286"/>
    </location>
</feature>
<gene>
    <name evidence="7" type="ORF">SAMN04487893_1115</name>
</gene>
<proteinExistence type="predicted"/>
<dbReference type="Pfam" id="PF00892">
    <property type="entry name" value="EamA"/>
    <property type="match status" value="2"/>
</dbReference>
<evidence type="ECO:0000256" key="2">
    <source>
        <dbReference type="ARBA" id="ARBA00022692"/>
    </source>
</evidence>
<dbReference type="EMBL" id="FORU01000011">
    <property type="protein sequence ID" value="SFJ59790.1"/>
    <property type="molecule type" value="Genomic_DNA"/>
</dbReference>
<dbReference type="RefSeq" id="WP_090679663.1">
    <property type="nucleotide sequence ID" value="NZ_FORU01000011.1"/>
</dbReference>
<feature type="transmembrane region" description="Helical" evidence="5">
    <location>
        <begin position="150"/>
        <end position="169"/>
    </location>
</feature>
<accession>A0A1I3SMY0</accession>
<feature type="transmembrane region" description="Helical" evidence="5">
    <location>
        <begin position="31"/>
        <end position="52"/>
    </location>
</feature>
<evidence type="ECO:0000256" key="1">
    <source>
        <dbReference type="ARBA" id="ARBA00004141"/>
    </source>
</evidence>
<feature type="transmembrane region" description="Helical" evidence="5">
    <location>
        <begin position="7"/>
        <end position="25"/>
    </location>
</feature>
<organism evidence="7 8">
    <name type="scientific">Myroides guanonis</name>
    <dbReference type="NCBI Taxonomy" id="1150112"/>
    <lineage>
        <taxon>Bacteria</taxon>
        <taxon>Pseudomonadati</taxon>
        <taxon>Bacteroidota</taxon>
        <taxon>Flavobacteriia</taxon>
        <taxon>Flavobacteriales</taxon>
        <taxon>Flavobacteriaceae</taxon>
        <taxon>Myroides</taxon>
    </lineage>
</organism>
<feature type="transmembrane region" description="Helical" evidence="5">
    <location>
        <begin position="120"/>
        <end position="138"/>
    </location>
</feature>
<keyword evidence="3 5" id="KW-1133">Transmembrane helix</keyword>
<dbReference type="InterPro" id="IPR000620">
    <property type="entry name" value="EamA_dom"/>
</dbReference>
<evidence type="ECO:0000256" key="5">
    <source>
        <dbReference type="SAM" id="Phobius"/>
    </source>
</evidence>
<evidence type="ECO:0000256" key="3">
    <source>
        <dbReference type="ARBA" id="ARBA00022989"/>
    </source>
</evidence>
<feature type="domain" description="EamA" evidence="6">
    <location>
        <begin position="10"/>
        <end position="137"/>
    </location>
</feature>
<feature type="transmembrane region" description="Helical" evidence="5">
    <location>
        <begin position="181"/>
        <end position="204"/>
    </location>
</feature>
<comment type="subcellular location">
    <subcellularLocation>
        <location evidence="1">Membrane</location>
        <topology evidence="1">Multi-pass membrane protein</topology>
    </subcellularLocation>
</comment>
<evidence type="ECO:0000313" key="8">
    <source>
        <dbReference type="Proteomes" id="UP000243887"/>
    </source>
</evidence>
<dbReference type="OrthoDB" id="1117213at2"/>
<evidence type="ECO:0000313" key="7">
    <source>
        <dbReference type="EMBL" id="SFJ59790.1"/>
    </source>
</evidence>
<dbReference type="InterPro" id="IPR050638">
    <property type="entry name" value="AA-Vitamin_Transporters"/>
</dbReference>
<dbReference type="PANTHER" id="PTHR32322">
    <property type="entry name" value="INNER MEMBRANE TRANSPORTER"/>
    <property type="match status" value="1"/>
</dbReference>